<comment type="caution">
    <text evidence="3">The sequence shown here is derived from an EMBL/GenBank/DDBJ whole genome shotgun (WGS) entry which is preliminary data.</text>
</comment>
<keyword evidence="1" id="KW-0732">Signal</keyword>
<dbReference type="EMBL" id="JACSGR010000005">
    <property type="protein sequence ID" value="MBH5329622.1"/>
    <property type="molecule type" value="Genomic_DNA"/>
</dbReference>
<dbReference type="RefSeq" id="WP_197903442.1">
    <property type="nucleotide sequence ID" value="NZ_JACSGR010000005.1"/>
</dbReference>
<protein>
    <recommendedName>
        <fullName evidence="2">Ig-like domain-containing protein</fullName>
    </recommendedName>
</protein>
<proteinExistence type="predicted"/>
<organism evidence="3 4">
    <name type="scientific">Eikenella glucosivorans</name>
    <dbReference type="NCBI Taxonomy" id="2766967"/>
    <lineage>
        <taxon>Bacteria</taxon>
        <taxon>Pseudomonadati</taxon>
        <taxon>Pseudomonadota</taxon>
        <taxon>Betaproteobacteria</taxon>
        <taxon>Neisseriales</taxon>
        <taxon>Neisseriaceae</taxon>
        <taxon>Eikenella</taxon>
    </lineage>
</organism>
<accession>A0ABS0NBI4</accession>
<keyword evidence="4" id="KW-1185">Reference proteome</keyword>
<dbReference type="InterPro" id="IPR007110">
    <property type="entry name" value="Ig-like_dom"/>
</dbReference>
<feature type="domain" description="Ig-like" evidence="2">
    <location>
        <begin position="96"/>
        <end position="146"/>
    </location>
</feature>
<evidence type="ECO:0000313" key="4">
    <source>
        <dbReference type="Proteomes" id="UP000768471"/>
    </source>
</evidence>
<gene>
    <name evidence="3" type="ORF">H9Q10_08075</name>
</gene>
<evidence type="ECO:0000313" key="3">
    <source>
        <dbReference type="EMBL" id="MBH5329622.1"/>
    </source>
</evidence>
<reference evidence="3 4" key="1">
    <citation type="submission" date="2020-09" db="EMBL/GenBank/DDBJ databases">
        <title>Eikenella S3660 sp. nov., isolated from a throat swab.</title>
        <authorList>
            <person name="Buhl M."/>
        </authorList>
    </citation>
    <scope>NUCLEOTIDE SEQUENCE [LARGE SCALE GENOMIC DNA]</scope>
    <source>
        <strain evidence="3 4">S3360</strain>
    </source>
</reference>
<evidence type="ECO:0000256" key="1">
    <source>
        <dbReference type="SAM" id="SignalP"/>
    </source>
</evidence>
<dbReference type="PROSITE" id="PS50835">
    <property type="entry name" value="IG_LIKE"/>
    <property type="match status" value="1"/>
</dbReference>
<name>A0ABS0NBI4_9NEIS</name>
<evidence type="ECO:0000259" key="2">
    <source>
        <dbReference type="PROSITE" id="PS50835"/>
    </source>
</evidence>
<feature type="signal peptide" evidence="1">
    <location>
        <begin position="1"/>
        <end position="18"/>
    </location>
</feature>
<sequence>MKAFLSFLLLAIALPAIARPPVDFSGHWVWREVDGPIDNQFKMSLEQQGNTVSGKWSHSISRASQENVPDSSGKVRGIIRNGRITLEYCTEKSPAPRSSLYPPCPQYHFSFGYYVLQSDDTLMECKDNGFRPETYIIWHRDRKIRI</sequence>
<feature type="chain" id="PRO_5046109208" description="Ig-like domain-containing protein" evidence="1">
    <location>
        <begin position="19"/>
        <end position="146"/>
    </location>
</feature>
<dbReference type="Proteomes" id="UP000768471">
    <property type="component" value="Unassembled WGS sequence"/>
</dbReference>